<dbReference type="Pfam" id="PF00520">
    <property type="entry name" value="Ion_trans"/>
    <property type="match status" value="1"/>
</dbReference>
<evidence type="ECO:0000256" key="12">
    <source>
        <dbReference type="ARBA" id="ARBA00023303"/>
    </source>
</evidence>
<dbReference type="InterPro" id="IPR003131">
    <property type="entry name" value="T1-type_BTB"/>
</dbReference>
<keyword evidence="7" id="KW-0851">Voltage-gated channel</keyword>
<evidence type="ECO:0000313" key="17">
    <source>
        <dbReference type="Proteomes" id="UP000682892"/>
    </source>
</evidence>
<name>Q16VB8_AEDAE</name>
<evidence type="ECO:0000256" key="2">
    <source>
        <dbReference type="ARBA" id="ARBA00022448"/>
    </source>
</evidence>
<dbReference type="PANTHER" id="PTHR11537">
    <property type="entry name" value="VOLTAGE-GATED POTASSIUM CHANNEL"/>
    <property type="match status" value="1"/>
</dbReference>
<feature type="region of interest" description="Disordered" evidence="13">
    <location>
        <begin position="738"/>
        <end position="764"/>
    </location>
</feature>
<feature type="transmembrane region" description="Helical" evidence="14">
    <location>
        <begin position="488"/>
        <end position="507"/>
    </location>
</feature>
<gene>
    <name evidence="16" type="ORF">AaeL_AAEL009619</name>
</gene>
<comment type="subcellular location">
    <subcellularLocation>
        <location evidence="1">Membrane</location>
        <topology evidence="1">Multi-pass membrane protein</topology>
    </subcellularLocation>
</comment>
<accession>Q16VB8</accession>
<dbReference type="SMART" id="SM00225">
    <property type="entry name" value="BTB"/>
    <property type="match status" value="1"/>
</dbReference>
<dbReference type="GO" id="GO:0005251">
    <property type="term" value="F:delayed rectifier potassium channel activity"/>
    <property type="evidence" value="ECO:0007669"/>
    <property type="project" value="TreeGrafter"/>
</dbReference>
<evidence type="ECO:0000256" key="4">
    <source>
        <dbReference type="ARBA" id="ARBA00022553"/>
    </source>
</evidence>
<keyword evidence="9 14" id="KW-1133">Transmembrane helix</keyword>
<sequence>MVGDRDREREAVRWELGETTPPPFNNGGPGTTMCSGSAAPGSSLPGSSFDDGTINTTTNIGGYGGGGSSTGGFGGASLPGGGGIPGGEGAGGGGGTSGGGGSAKEVRYAPFPVQSLSHPASASYAQMSQAPLQRAHSRSMSSIPPEPFMIMRSKALNRRVLINVGGVKHEVLWRTLERLPHTRLGRLRECNTHEAISELCDDYSLIDNEYFFDRHPKSFSSILNFYRTGKLHLVDEMCVLAFSDDLEYWGVDELYLESCCQHKYHQRKEHVHEEMRKEAESLRQREEEEFGDGKCAQYQKYLWELLEKPNTSFAARVIAVISILFIVLSTIALTLNTLPSLQSEHNGTSQDNPELAMVEAVCITWFTLEYVLRFSASPDKWKFFKGGLNIIDLFAILPYFVSLFLLETNKNATDQFQDVRRVVQVFRIMRILRILKLARHSTGLQSLGFTLRNSYKELGLLMLFLAMGVLIFSSLAYFAEKDEPQTKFVSIPETFWWAGITMTTVGYGDIYPTTPLGKVIGTVCCICGVLVIALPIPIIVNNFAEFYKNQMRREKALKRREALDRAKREGSIVSFHHINLRDAFAKSMDLIDVIVDTAESVVVTPLAARRRQPPLSSRLAELNEELRAESPRHNLSTGDGNSTEEGDSVGGGRNPAMTGVGCYKNYKHSAGLRKRVNSQSENYPQNSTGPMDTEAAPPYSPSMQQHNMMIDMDATEEQQLIMQETPQHEPPVMMATRADLEKGHPSDDFKPYNATNRRDFSPEV</sequence>
<dbReference type="GO" id="GO:0008076">
    <property type="term" value="C:voltage-gated potassium channel complex"/>
    <property type="evidence" value="ECO:0007669"/>
    <property type="project" value="InterPro"/>
</dbReference>
<reference evidence="16" key="3">
    <citation type="submission" date="2012-09" db="EMBL/GenBank/DDBJ databases">
        <authorList>
            <consortium name="VectorBase"/>
        </authorList>
    </citation>
    <scope>NUCLEOTIDE SEQUENCE</scope>
    <source>
        <strain evidence="16">Liverpool</strain>
    </source>
</reference>
<feature type="region of interest" description="Disordered" evidence="13">
    <location>
        <begin position="71"/>
        <end position="104"/>
    </location>
</feature>
<dbReference type="HOGENOM" id="CLU_009690_1_0_1"/>
<dbReference type="FunFam" id="3.30.710.10:FF:000010">
    <property type="entry name" value="Potassium voltage-gated channel subfamily B member"/>
    <property type="match status" value="1"/>
</dbReference>
<dbReference type="Gene3D" id="1.20.120.350">
    <property type="entry name" value="Voltage-gated potassium channels. Chain C"/>
    <property type="match status" value="1"/>
</dbReference>
<keyword evidence="10" id="KW-0406">Ion transport</keyword>
<keyword evidence="2" id="KW-0813">Transport</keyword>
<reference evidence="16" key="1">
    <citation type="submission" date="2005-10" db="EMBL/GenBank/DDBJ databases">
        <authorList>
            <person name="Loftus B.J."/>
            <person name="Nene V.M."/>
            <person name="Hannick L.I."/>
            <person name="Bidwell S."/>
            <person name="Haas B."/>
            <person name="Amedeo P."/>
            <person name="Orvis J."/>
            <person name="Wortman J.R."/>
            <person name="White O.R."/>
            <person name="Salzberg S."/>
            <person name="Shumway M."/>
            <person name="Koo H."/>
            <person name="Zhao Y."/>
            <person name="Holmes M."/>
            <person name="Miller J."/>
            <person name="Schatz M."/>
            <person name="Pop M."/>
            <person name="Pai G."/>
            <person name="Utterback T."/>
            <person name="Rogers Y.-H."/>
            <person name="Kravitz S."/>
            <person name="Fraser C.M."/>
        </authorList>
    </citation>
    <scope>NUCLEOTIDE SEQUENCE</scope>
    <source>
        <strain evidence="16">Liverpool</strain>
    </source>
</reference>
<evidence type="ECO:0000256" key="14">
    <source>
        <dbReference type="SAM" id="Phobius"/>
    </source>
</evidence>
<evidence type="ECO:0000256" key="8">
    <source>
        <dbReference type="ARBA" id="ARBA00022958"/>
    </source>
</evidence>
<dbReference type="SUPFAM" id="SSF81324">
    <property type="entry name" value="Voltage-gated potassium channels"/>
    <property type="match status" value="1"/>
</dbReference>
<dbReference type="Gene3D" id="3.30.710.10">
    <property type="entry name" value="Potassium Channel Kv1.1, Chain A"/>
    <property type="match status" value="1"/>
</dbReference>
<dbReference type="InterPro" id="IPR005821">
    <property type="entry name" value="Ion_trans_dom"/>
</dbReference>
<feature type="compositionally biased region" description="Gly residues" evidence="13">
    <location>
        <begin position="71"/>
        <end position="102"/>
    </location>
</feature>
<dbReference type="VEuPathDB" id="VectorBase:AAEL019918"/>
<evidence type="ECO:0000256" key="9">
    <source>
        <dbReference type="ARBA" id="ARBA00022989"/>
    </source>
</evidence>
<dbReference type="PRINTS" id="PR01491">
    <property type="entry name" value="KVCHANNEL"/>
</dbReference>
<organism evidence="16 17">
    <name type="scientific">Aedes aegypti</name>
    <name type="common">Yellowfever mosquito</name>
    <name type="synonym">Culex aegypti</name>
    <dbReference type="NCBI Taxonomy" id="7159"/>
    <lineage>
        <taxon>Eukaryota</taxon>
        <taxon>Metazoa</taxon>
        <taxon>Ecdysozoa</taxon>
        <taxon>Arthropoda</taxon>
        <taxon>Hexapoda</taxon>
        <taxon>Insecta</taxon>
        <taxon>Pterygota</taxon>
        <taxon>Neoptera</taxon>
        <taxon>Endopterygota</taxon>
        <taxon>Diptera</taxon>
        <taxon>Nematocera</taxon>
        <taxon>Culicoidea</taxon>
        <taxon>Culicidae</taxon>
        <taxon>Culicinae</taxon>
        <taxon>Aedini</taxon>
        <taxon>Aedes</taxon>
        <taxon>Stegomyia</taxon>
    </lineage>
</organism>
<evidence type="ECO:0000256" key="1">
    <source>
        <dbReference type="ARBA" id="ARBA00004141"/>
    </source>
</evidence>
<dbReference type="InterPro" id="IPR011333">
    <property type="entry name" value="SKP1/BTB/POZ_sf"/>
</dbReference>
<dbReference type="InterPro" id="IPR003968">
    <property type="entry name" value="K_chnl_volt-dep_Kv"/>
</dbReference>
<dbReference type="Proteomes" id="UP000682892">
    <property type="component" value="Unassembled WGS sequence"/>
</dbReference>
<dbReference type="PRINTS" id="PR00169">
    <property type="entry name" value="KCHANNEL"/>
</dbReference>
<feature type="region of interest" description="Disordered" evidence="13">
    <location>
        <begin position="1"/>
        <end position="51"/>
    </location>
</feature>
<evidence type="ECO:0000256" key="10">
    <source>
        <dbReference type="ARBA" id="ARBA00023065"/>
    </source>
</evidence>
<dbReference type="OMA" id="NFAEFYR"/>
<evidence type="ECO:0000256" key="11">
    <source>
        <dbReference type="ARBA" id="ARBA00023136"/>
    </source>
</evidence>
<feature type="compositionally biased region" description="Low complexity" evidence="13">
    <location>
        <begin position="31"/>
        <end position="51"/>
    </location>
</feature>
<keyword evidence="5 14" id="KW-0812">Transmembrane</keyword>
<keyword evidence="8" id="KW-0630">Potassium</keyword>
<evidence type="ECO:0000313" key="16">
    <source>
        <dbReference type="EMBL" id="EAT38515.1"/>
    </source>
</evidence>
<feature type="region of interest" description="Disordered" evidence="13">
    <location>
        <begin position="625"/>
        <end position="656"/>
    </location>
</feature>
<dbReference type="STRING" id="7159.Q16VB8"/>
<dbReference type="GO" id="GO:0051260">
    <property type="term" value="P:protein homooligomerization"/>
    <property type="evidence" value="ECO:0007669"/>
    <property type="project" value="InterPro"/>
</dbReference>
<feature type="transmembrane region" description="Helical" evidence="14">
    <location>
        <begin position="458"/>
        <end position="479"/>
    </location>
</feature>
<dbReference type="EMBL" id="CH477597">
    <property type="protein sequence ID" value="EAT38515.1"/>
    <property type="molecule type" value="Genomic_DNA"/>
</dbReference>
<proteinExistence type="predicted"/>
<protein>
    <submittedName>
        <fullName evidence="16">AAEL009619-PA</fullName>
    </submittedName>
</protein>
<dbReference type="SUPFAM" id="SSF54695">
    <property type="entry name" value="POZ domain"/>
    <property type="match status" value="1"/>
</dbReference>
<evidence type="ECO:0000256" key="13">
    <source>
        <dbReference type="SAM" id="MobiDB-lite"/>
    </source>
</evidence>
<dbReference type="InterPro" id="IPR000210">
    <property type="entry name" value="BTB/POZ_dom"/>
</dbReference>
<keyword evidence="6" id="KW-0631">Potassium channel</keyword>
<evidence type="ECO:0000256" key="7">
    <source>
        <dbReference type="ARBA" id="ARBA00022882"/>
    </source>
</evidence>
<dbReference type="InterPro" id="IPR028325">
    <property type="entry name" value="VG_K_chnl"/>
</dbReference>
<dbReference type="PhylomeDB" id="Q16VB8"/>
<evidence type="ECO:0000256" key="5">
    <source>
        <dbReference type="ARBA" id="ARBA00022692"/>
    </source>
</evidence>
<dbReference type="InterPro" id="IPR027359">
    <property type="entry name" value="Volt_channel_dom_sf"/>
</dbReference>
<dbReference type="PaxDb" id="7159-AAEL009619-PA"/>
<keyword evidence="4" id="KW-0597">Phosphoprotein</keyword>
<dbReference type="AlphaFoldDB" id="Q16VB8"/>
<dbReference type="PANTHER" id="PTHR11537:SF254">
    <property type="entry name" value="POTASSIUM VOLTAGE-GATED CHANNEL PROTEIN SHAB"/>
    <property type="match status" value="1"/>
</dbReference>
<keyword evidence="3" id="KW-0633">Potassium transport</keyword>
<feature type="transmembrane region" description="Helical" evidence="14">
    <location>
        <begin position="313"/>
        <end position="335"/>
    </location>
</feature>
<dbReference type="Gene3D" id="1.10.287.70">
    <property type="match status" value="1"/>
</dbReference>
<evidence type="ECO:0000256" key="3">
    <source>
        <dbReference type="ARBA" id="ARBA00022538"/>
    </source>
</evidence>
<dbReference type="InterPro" id="IPR003971">
    <property type="entry name" value="K_chnl_volt-dep_Kv5/Kv9"/>
</dbReference>
<feature type="domain" description="BTB" evidence="15">
    <location>
        <begin position="158"/>
        <end position="267"/>
    </location>
</feature>
<dbReference type="PRINTS" id="PR01494">
    <property type="entry name" value="KV9CHANNEL"/>
</dbReference>
<keyword evidence="12" id="KW-0407">Ion channel</keyword>
<reference evidence="16" key="2">
    <citation type="journal article" date="2007" name="Science">
        <title>Genome sequence of Aedes aegypti, a major arbovirus vector.</title>
        <authorList>
            <person name="Nene V."/>
            <person name="Wortman J.R."/>
            <person name="Lawson D."/>
            <person name="Haas B."/>
            <person name="Kodira C."/>
            <person name="Tu Z.J."/>
            <person name="Loftus B."/>
            <person name="Xi Z."/>
            <person name="Megy K."/>
            <person name="Grabherr M."/>
            <person name="Ren Q."/>
            <person name="Zdobnov E.M."/>
            <person name="Lobo N.F."/>
            <person name="Campbell K.S."/>
            <person name="Brown S.E."/>
            <person name="Bonaldo M.F."/>
            <person name="Zhu J."/>
            <person name="Sinkins S.P."/>
            <person name="Hogenkamp D.G."/>
            <person name="Amedeo P."/>
            <person name="Arensburger P."/>
            <person name="Atkinson P.W."/>
            <person name="Bidwell S."/>
            <person name="Biedler J."/>
            <person name="Birney E."/>
            <person name="Bruggner R.V."/>
            <person name="Costas J."/>
            <person name="Coy M.R."/>
            <person name="Crabtree J."/>
            <person name="Crawford M."/>
            <person name="Debruyn B."/>
            <person name="Decaprio D."/>
            <person name="Eiglmeier K."/>
            <person name="Eisenstadt E."/>
            <person name="El-Dorry H."/>
            <person name="Gelbart W.M."/>
            <person name="Gomes S.L."/>
            <person name="Hammond M."/>
            <person name="Hannick L.I."/>
            <person name="Hogan J.R."/>
            <person name="Holmes M.H."/>
            <person name="Jaffe D."/>
            <person name="Johnston J.S."/>
            <person name="Kennedy R.C."/>
            <person name="Koo H."/>
            <person name="Kravitz S."/>
            <person name="Kriventseva E.V."/>
            <person name="Kulp D."/>
            <person name="Labutti K."/>
            <person name="Lee E."/>
            <person name="Li S."/>
            <person name="Lovin D.D."/>
            <person name="Mao C."/>
            <person name="Mauceli E."/>
            <person name="Menck C.F."/>
            <person name="Miller J.R."/>
            <person name="Montgomery P."/>
            <person name="Mori A."/>
            <person name="Nascimento A.L."/>
            <person name="Naveira H.F."/>
            <person name="Nusbaum C."/>
            <person name="O'leary S."/>
            <person name="Orvis J."/>
            <person name="Pertea M."/>
            <person name="Quesneville H."/>
            <person name="Reidenbach K.R."/>
            <person name="Rogers Y.H."/>
            <person name="Roth C.W."/>
            <person name="Schneider J.R."/>
            <person name="Schatz M."/>
            <person name="Shumway M."/>
            <person name="Stanke M."/>
            <person name="Stinson E.O."/>
            <person name="Tubio J.M."/>
            <person name="Vanzee J.P."/>
            <person name="Verjovski-Almeida S."/>
            <person name="Werner D."/>
            <person name="White O."/>
            <person name="Wyder S."/>
            <person name="Zeng Q."/>
            <person name="Zhao Q."/>
            <person name="Zhao Y."/>
            <person name="Hill C.A."/>
            <person name="Raikhel A.S."/>
            <person name="Soares M.B."/>
            <person name="Knudson D.L."/>
            <person name="Lee N.H."/>
            <person name="Galagan J."/>
            <person name="Salzberg S.L."/>
            <person name="Paulsen I.T."/>
            <person name="Dimopoulos G."/>
            <person name="Collins F.H."/>
            <person name="Birren B."/>
            <person name="Fraser-Liggett C.M."/>
            <person name="Severson D.W."/>
        </authorList>
    </citation>
    <scope>NUCLEOTIDE SEQUENCE [LARGE SCALE GENOMIC DNA]</scope>
    <source>
        <strain evidence="16">Liverpool</strain>
    </source>
</reference>
<dbReference type="eggNOG" id="KOG3713">
    <property type="taxonomic scope" value="Eukaryota"/>
</dbReference>
<dbReference type="CDD" id="cd18413">
    <property type="entry name" value="BTB_POZ_Shab-like"/>
    <property type="match status" value="1"/>
</dbReference>
<dbReference type="FunFam" id="1.20.120.350:FF:000018">
    <property type="entry name" value="Potassium voltage-gated channel subfamily B member"/>
    <property type="match status" value="1"/>
</dbReference>
<evidence type="ECO:0000259" key="15">
    <source>
        <dbReference type="SMART" id="SM00225"/>
    </source>
</evidence>
<keyword evidence="11 14" id="KW-0472">Membrane</keyword>
<feature type="transmembrane region" description="Helical" evidence="14">
    <location>
        <begin position="519"/>
        <end position="544"/>
    </location>
</feature>
<dbReference type="FunFam" id="1.10.287.70:FF:000034">
    <property type="entry name" value="Potassium voltage-gated channel subfamily B member"/>
    <property type="match status" value="1"/>
</dbReference>
<feature type="transmembrane region" description="Helical" evidence="14">
    <location>
        <begin position="386"/>
        <end position="406"/>
    </location>
</feature>
<dbReference type="GO" id="GO:0001508">
    <property type="term" value="P:action potential"/>
    <property type="evidence" value="ECO:0007669"/>
    <property type="project" value="TreeGrafter"/>
</dbReference>
<dbReference type="Pfam" id="PF02214">
    <property type="entry name" value="BTB_2"/>
    <property type="match status" value="1"/>
</dbReference>
<evidence type="ECO:0000256" key="6">
    <source>
        <dbReference type="ARBA" id="ARBA00022826"/>
    </source>
</evidence>
<feature type="compositionally biased region" description="Basic and acidic residues" evidence="13">
    <location>
        <begin position="1"/>
        <end position="16"/>
    </location>
</feature>